<dbReference type="PANTHER" id="PTHR33022">
    <property type="entry name" value="DUF1985 DOMAIN-CONTAINING PROTEIN"/>
    <property type="match status" value="1"/>
</dbReference>
<dbReference type="Proteomes" id="UP000823775">
    <property type="component" value="Unassembled WGS sequence"/>
</dbReference>
<proteinExistence type="predicted"/>
<reference evidence="1 2" key="1">
    <citation type="journal article" date="2021" name="BMC Genomics">
        <title>Datura genome reveals duplications of psychoactive alkaloid biosynthetic genes and high mutation rate following tissue culture.</title>
        <authorList>
            <person name="Rajewski A."/>
            <person name="Carter-House D."/>
            <person name="Stajich J."/>
            <person name="Litt A."/>
        </authorList>
    </citation>
    <scope>NUCLEOTIDE SEQUENCE [LARGE SCALE GENOMIC DNA]</scope>
    <source>
        <strain evidence="1">AR-01</strain>
    </source>
</reference>
<keyword evidence="2" id="KW-1185">Reference proteome</keyword>
<sequence>MHSKDCGISVAAYVAFLSGGEGIPNSNIDVELLRKRYVSILWDYATKKLEAESMSDDEAPLKKIRPVEEGSEEIHTYSTEYMA</sequence>
<dbReference type="EMBL" id="JACEIK010000827">
    <property type="protein sequence ID" value="MCD7462696.1"/>
    <property type="molecule type" value="Genomic_DNA"/>
</dbReference>
<protein>
    <submittedName>
        <fullName evidence="1">Uncharacterized protein</fullName>
    </submittedName>
</protein>
<gene>
    <name evidence="1" type="ORF">HAX54_049128</name>
</gene>
<name>A0ABS8SV15_DATST</name>
<dbReference type="PANTHER" id="PTHR33022:SF26">
    <property type="entry name" value="UBIQUITIN-LIKE PROTEASE FAMILY PROFILE DOMAIN-CONTAINING PROTEIN"/>
    <property type="match status" value="1"/>
</dbReference>
<evidence type="ECO:0000313" key="1">
    <source>
        <dbReference type="EMBL" id="MCD7462696.1"/>
    </source>
</evidence>
<organism evidence="1 2">
    <name type="scientific">Datura stramonium</name>
    <name type="common">Jimsonweed</name>
    <name type="synonym">Common thornapple</name>
    <dbReference type="NCBI Taxonomy" id="4076"/>
    <lineage>
        <taxon>Eukaryota</taxon>
        <taxon>Viridiplantae</taxon>
        <taxon>Streptophyta</taxon>
        <taxon>Embryophyta</taxon>
        <taxon>Tracheophyta</taxon>
        <taxon>Spermatophyta</taxon>
        <taxon>Magnoliopsida</taxon>
        <taxon>eudicotyledons</taxon>
        <taxon>Gunneridae</taxon>
        <taxon>Pentapetalae</taxon>
        <taxon>asterids</taxon>
        <taxon>lamiids</taxon>
        <taxon>Solanales</taxon>
        <taxon>Solanaceae</taxon>
        <taxon>Solanoideae</taxon>
        <taxon>Datureae</taxon>
        <taxon>Datura</taxon>
    </lineage>
</organism>
<evidence type="ECO:0000313" key="2">
    <source>
        <dbReference type="Proteomes" id="UP000823775"/>
    </source>
</evidence>
<comment type="caution">
    <text evidence="1">The sequence shown here is derived from an EMBL/GenBank/DDBJ whole genome shotgun (WGS) entry which is preliminary data.</text>
</comment>
<accession>A0ABS8SV15</accession>